<organism evidence="6 7">
    <name type="scientific">Rhodoblastus acidophilus</name>
    <name type="common">Rhodopseudomonas acidophila</name>
    <dbReference type="NCBI Taxonomy" id="1074"/>
    <lineage>
        <taxon>Bacteria</taxon>
        <taxon>Pseudomonadati</taxon>
        <taxon>Pseudomonadota</taxon>
        <taxon>Alphaproteobacteria</taxon>
        <taxon>Hyphomicrobiales</taxon>
        <taxon>Rhodoblastaceae</taxon>
        <taxon>Rhodoblastus</taxon>
    </lineage>
</organism>
<dbReference type="Pfam" id="PF14246">
    <property type="entry name" value="TetR_C_7"/>
    <property type="match status" value="1"/>
</dbReference>
<dbReference type="AlphaFoldDB" id="A0A212PZ99"/>
<dbReference type="GO" id="GO:0003700">
    <property type="term" value="F:DNA-binding transcription factor activity"/>
    <property type="evidence" value="ECO:0007669"/>
    <property type="project" value="TreeGrafter"/>
</dbReference>
<dbReference type="Gene3D" id="1.10.357.10">
    <property type="entry name" value="Tetracycline Repressor, domain 2"/>
    <property type="match status" value="1"/>
</dbReference>
<keyword evidence="1" id="KW-0805">Transcription regulation</keyword>
<dbReference type="InterPro" id="IPR039536">
    <property type="entry name" value="TetR_C_Proteobacteria"/>
</dbReference>
<dbReference type="GO" id="GO:0000976">
    <property type="term" value="F:transcription cis-regulatory region binding"/>
    <property type="evidence" value="ECO:0007669"/>
    <property type="project" value="TreeGrafter"/>
</dbReference>
<evidence type="ECO:0000313" key="6">
    <source>
        <dbReference type="EMBL" id="SNB52309.1"/>
    </source>
</evidence>
<dbReference type="Pfam" id="PF00440">
    <property type="entry name" value="TetR_N"/>
    <property type="match status" value="1"/>
</dbReference>
<dbReference type="SUPFAM" id="SSF48498">
    <property type="entry name" value="Tetracyclin repressor-like, C-terminal domain"/>
    <property type="match status" value="1"/>
</dbReference>
<dbReference type="PROSITE" id="PS50977">
    <property type="entry name" value="HTH_TETR_2"/>
    <property type="match status" value="1"/>
</dbReference>
<feature type="DNA-binding region" description="H-T-H motif" evidence="4">
    <location>
        <begin position="39"/>
        <end position="58"/>
    </location>
</feature>
<dbReference type="InterPro" id="IPR036271">
    <property type="entry name" value="Tet_transcr_reg_TetR-rel_C_sf"/>
</dbReference>
<dbReference type="PRINTS" id="PR00455">
    <property type="entry name" value="HTHTETR"/>
</dbReference>
<keyword evidence="3" id="KW-0804">Transcription</keyword>
<keyword evidence="7" id="KW-1185">Reference proteome</keyword>
<dbReference type="InterPro" id="IPR001647">
    <property type="entry name" value="HTH_TetR"/>
</dbReference>
<dbReference type="SUPFAM" id="SSF46689">
    <property type="entry name" value="Homeodomain-like"/>
    <property type="match status" value="1"/>
</dbReference>
<dbReference type="Gene3D" id="1.10.10.60">
    <property type="entry name" value="Homeodomain-like"/>
    <property type="match status" value="1"/>
</dbReference>
<keyword evidence="2 4" id="KW-0238">DNA-binding</keyword>
<dbReference type="Proteomes" id="UP000198418">
    <property type="component" value="Unassembled WGS sequence"/>
</dbReference>
<reference evidence="7" key="1">
    <citation type="submission" date="2017-06" db="EMBL/GenBank/DDBJ databases">
        <authorList>
            <person name="Varghese N."/>
            <person name="Submissions S."/>
        </authorList>
    </citation>
    <scope>NUCLEOTIDE SEQUENCE [LARGE SCALE GENOMIC DNA]</scope>
    <source>
        <strain evidence="7">DSM 137</strain>
    </source>
</reference>
<dbReference type="InterPro" id="IPR023772">
    <property type="entry name" value="DNA-bd_HTH_TetR-type_CS"/>
</dbReference>
<evidence type="ECO:0000256" key="1">
    <source>
        <dbReference type="ARBA" id="ARBA00023015"/>
    </source>
</evidence>
<sequence length="218" mass="24290">MPRPRKQEATDETGENRKYRLILEKARALFLQLGFDATSMDMIAREAGVSKATVYVHFTGKDDLLLRLIDDECGRLGPQALWPAHDGPIDLDAELLGIARRYTAFFLQDRGLDLHRLIMISAGRFPKAVETFWRAGPGRCEDEMSAFLEIAIARGLLRIDNIRLAAVQFLSLVQGRLHLRWEMSLGPPGAAEYQALIEGGVRVFLAAYRAGGRVGPQA</sequence>
<evidence type="ECO:0000313" key="7">
    <source>
        <dbReference type="Proteomes" id="UP000198418"/>
    </source>
</evidence>
<dbReference type="RefSeq" id="WP_088518724.1">
    <property type="nucleotide sequence ID" value="NZ_FYDG01000001.1"/>
</dbReference>
<dbReference type="InterPro" id="IPR009057">
    <property type="entry name" value="Homeodomain-like_sf"/>
</dbReference>
<dbReference type="InterPro" id="IPR050109">
    <property type="entry name" value="HTH-type_TetR-like_transc_reg"/>
</dbReference>
<dbReference type="EMBL" id="FYDG01000001">
    <property type="protein sequence ID" value="SNB52309.1"/>
    <property type="molecule type" value="Genomic_DNA"/>
</dbReference>
<dbReference type="OrthoDB" id="8478851at2"/>
<dbReference type="FunFam" id="1.10.10.60:FF:000141">
    <property type="entry name" value="TetR family transcriptional regulator"/>
    <property type="match status" value="1"/>
</dbReference>
<accession>A0A212PZ99</accession>
<evidence type="ECO:0000256" key="3">
    <source>
        <dbReference type="ARBA" id="ARBA00023163"/>
    </source>
</evidence>
<dbReference type="PROSITE" id="PS01081">
    <property type="entry name" value="HTH_TETR_1"/>
    <property type="match status" value="1"/>
</dbReference>
<gene>
    <name evidence="6" type="ORF">SAMN06265338_101227</name>
</gene>
<dbReference type="PANTHER" id="PTHR30055:SF146">
    <property type="entry name" value="HTH-TYPE TRANSCRIPTIONAL DUAL REGULATOR CECR"/>
    <property type="match status" value="1"/>
</dbReference>
<feature type="domain" description="HTH tetR-type" evidence="5">
    <location>
        <begin position="16"/>
        <end position="76"/>
    </location>
</feature>
<proteinExistence type="predicted"/>
<evidence type="ECO:0000259" key="5">
    <source>
        <dbReference type="PROSITE" id="PS50977"/>
    </source>
</evidence>
<protein>
    <submittedName>
        <fullName evidence="6">Transcriptional regulator, TetR family</fullName>
    </submittedName>
</protein>
<dbReference type="PANTHER" id="PTHR30055">
    <property type="entry name" value="HTH-TYPE TRANSCRIPTIONAL REGULATOR RUTR"/>
    <property type="match status" value="1"/>
</dbReference>
<evidence type="ECO:0000256" key="4">
    <source>
        <dbReference type="PROSITE-ProRule" id="PRU00335"/>
    </source>
</evidence>
<evidence type="ECO:0000256" key="2">
    <source>
        <dbReference type="ARBA" id="ARBA00023125"/>
    </source>
</evidence>
<name>A0A212PZ99_RHOAC</name>